<evidence type="ECO:0000313" key="2">
    <source>
        <dbReference type="Proteomes" id="UP000254133"/>
    </source>
</evidence>
<dbReference type="Proteomes" id="UP000254133">
    <property type="component" value="Unassembled WGS sequence"/>
</dbReference>
<dbReference type="AlphaFoldDB" id="A0A378PWS9"/>
<dbReference type="EMBL" id="UGPZ01000002">
    <property type="protein sequence ID" value="STY91202.1"/>
    <property type="molecule type" value="Genomic_DNA"/>
</dbReference>
<evidence type="ECO:0000313" key="1">
    <source>
        <dbReference type="EMBL" id="STY91202.1"/>
    </source>
</evidence>
<proteinExistence type="predicted"/>
<protein>
    <submittedName>
        <fullName evidence="1">Uncharacterized protein</fullName>
    </submittedName>
</protein>
<accession>A0A378PWS9</accession>
<dbReference type="RefSeq" id="WP_115369150.1">
    <property type="nucleotide sequence ID" value="NZ_CP087803.1"/>
</dbReference>
<sequence>MTLSQICFDVHAELKTFIPNIKRSQVYELLSARLGYYTYKHFCQDAILLFDLDEQNHKANNNDLLNKRIKDFDFNISKEQLNKIMAFIGTWLEQTQIYAPTVKDFSHQLLKSINYRQGFDILVKNDLYQELDKACFCEKPNFNAIILHLFLLSRIIPKWDEKHKTEQRKHKVIEQAIKIFGKKAILPYLIAFHLTKNDDIDFIKAFYSQETSREVIEQCALNQDTKKAHAWYNLALKFGYNNILDGKQSRIYTEETTYQNRGLYSFYDDGEWFNYYEDEGYDPIDLPKLDKTLSQQTNQLADEFYQIYQDTQKAIEFTINSFPLKGFQDEPMDCYWYNPYEDDWDFDDEDFSEEDYDDFWEDEE</sequence>
<gene>
    <name evidence="1" type="ORF">NCTC9426_01245</name>
</gene>
<reference evidence="1 2" key="1">
    <citation type="submission" date="2018-06" db="EMBL/GenBank/DDBJ databases">
        <authorList>
            <consortium name="Pathogen Informatics"/>
            <person name="Doyle S."/>
        </authorList>
    </citation>
    <scope>NUCLEOTIDE SEQUENCE [LARGE SCALE GENOMIC DNA]</scope>
    <source>
        <strain evidence="1 2">NCTC9426</strain>
    </source>
</reference>
<name>A0A378PWS9_MORBO</name>
<organism evidence="1 2">
    <name type="scientific">Moraxella bovis</name>
    <dbReference type="NCBI Taxonomy" id="476"/>
    <lineage>
        <taxon>Bacteria</taxon>
        <taxon>Pseudomonadati</taxon>
        <taxon>Pseudomonadota</taxon>
        <taxon>Gammaproteobacteria</taxon>
        <taxon>Moraxellales</taxon>
        <taxon>Moraxellaceae</taxon>
        <taxon>Moraxella</taxon>
    </lineage>
</organism>